<dbReference type="RefSeq" id="WP_042871430.1">
    <property type="nucleotide sequence ID" value="NZ_CM001975.1"/>
</dbReference>
<sequence length="411" mass="43116">MATTTIETSVPSVSFSTSGLAVPDEADILSGRITDFSTALGSAMSQDLSTPQGQISVSDSAIIADKNDQLLAIVNQINPDYASGRFQDAIGRVYFMERIAATGTAVTATCSGLVGTIIPAGSLAQDVNGYIYASTSAATISSDGTVSVIFQNQTAGAIACPIGALTAIYQAVPGWSGVINNSAGVLGSLEESRANFEYRRKESVARNARNMDGAVLSAVLEVNGVLDAYVWSNRTASVVNKGTTNFHVLGHSIYICAYGGSDSDVANAIFKTYNPGADMNGNTTYTVYDSTNYGTPYPEYVMQWQKASPTRVYFTVNIDSTLNPPSNITQLVKNMVTTVFTGGYEGIGKARIGASINAGKYYAPVISISPDTVSVLSIEISLTGSSYAPSVTMGIDQIPTIQDSDITVNLV</sequence>
<evidence type="ECO:0000313" key="2">
    <source>
        <dbReference type="EMBL" id="QDX29574.1"/>
    </source>
</evidence>
<dbReference type="KEGG" id="dic:Dpoa569_0001362"/>
<dbReference type="EMBL" id="CP042220">
    <property type="protein sequence ID" value="QDX29574.1"/>
    <property type="molecule type" value="Genomic_DNA"/>
</dbReference>
<evidence type="ECO:0000313" key="3">
    <source>
        <dbReference type="Proteomes" id="UP000320591"/>
    </source>
</evidence>
<organism evidence="2 3">
    <name type="scientific">Dickeya poaceiphila</name>
    <dbReference type="NCBI Taxonomy" id="568768"/>
    <lineage>
        <taxon>Bacteria</taxon>
        <taxon>Pseudomonadati</taxon>
        <taxon>Pseudomonadota</taxon>
        <taxon>Gammaproteobacteria</taxon>
        <taxon>Enterobacterales</taxon>
        <taxon>Pectobacteriaceae</taxon>
        <taxon>Dickeya</taxon>
    </lineage>
</organism>
<protein>
    <recommendedName>
        <fullName evidence="1">Baseplate protein J-like barrel domain-containing protein</fullName>
    </recommendedName>
</protein>
<accession>A0A5B8I4K4</accession>
<dbReference type="OrthoDB" id="7497539at2"/>
<evidence type="ECO:0000259" key="1">
    <source>
        <dbReference type="Pfam" id="PF04865"/>
    </source>
</evidence>
<dbReference type="STRING" id="568768.GCA_000406125_02497"/>
<dbReference type="Proteomes" id="UP000320591">
    <property type="component" value="Chromosome"/>
</dbReference>
<gene>
    <name evidence="2" type="ORF">Dpoa569_0001362</name>
</gene>
<proteinExistence type="predicted"/>
<dbReference type="Pfam" id="PF04865">
    <property type="entry name" value="Baseplate_J"/>
    <property type="match status" value="1"/>
</dbReference>
<dbReference type="InterPro" id="IPR006949">
    <property type="entry name" value="Barrel_Baseplate_J-like"/>
</dbReference>
<reference evidence="2 3" key="1">
    <citation type="journal article" date="2019" name="Environ. Microbiol.">
        <title>The phytopathogenic nature of Dickeya aquatica 174/2 and the dynamic early evolution of Dickeya pathogenicity.</title>
        <authorList>
            <person name="Duprey A."/>
            <person name="Taib N."/>
            <person name="Leonard S."/>
            <person name="Garin T."/>
            <person name="Flandrois J.P."/>
            <person name="Nasser W."/>
            <person name="Brochier-Armanet C."/>
            <person name="Reverchon S."/>
        </authorList>
    </citation>
    <scope>NUCLEOTIDE SEQUENCE [LARGE SCALE GENOMIC DNA]</scope>
    <source>
        <strain evidence="2 3">NCPPB 569</strain>
    </source>
</reference>
<dbReference type="AlphaFoldDB" id="A0A5B8I4K4"/>
<name>A0A5B8I4K4_9GAMM</name>
<feature type="domain" description="Baseplate protein J-like barrel" evidence="1">
    <location>
        <begin position="107"/>
        <end position="184"/>
    </location>
</feature>
<keyword evidence="3" id="KW-1185">Reference proteome</keyword>